<feature type="domain" description="Major facilitator superfamily (MFS) profile" evidence="7">
    <location>
        <begin position="1"/>
        <end position="408"/>
    </location>
</feature>
<evidence type="ECO:0000256" key="4">
    <source>
        <dbReference type="ARBA" id="ARBA00022989"/>
    </source>
</evidence>
<proteinExistence type="predicted"/>
<name>A0ABT9VT00_9BACI</name>
<organism evidence="8 9">
    <name type="scientific">Aeribacillus alveayuensis</name>
    <dbReference type="NCBI Taxonomy" id="279215"/>
    <lineage>
        <taxon>Bacteria</taxon>
        <taxon>Bacillati</taxon>
        <taxon>Bacillota</taxon>
        <taxon>Bacilli</taxon>
        <taxon>Bacillales</taxon>
        <taxon>Bacillaceae</taxon>
        <taxon>Aeribacillus</taxon>
    </lineage>
</organism>
<sequence>MIFRGLQGIGGGMLMPLTQTIIGDIFTAEQRAKWQGVFGAIFGLSSVIGPFIGGFLVDNISWHWIFLINVPFGLLSAILIFMGLKHEIIHRKEKTSIDFLGIFTLVPALILLLLALTFGGDKFAWNSLTSFLLFGGFLLLTILFIFVERKAQEPIIDLSLFKNRVFVTTNGLGFLLGLGMFGAIMFVPMFMQGILGVTPTQAGSTMTPMMISLIVASVIGGRLLLRLRYRTVLTIGMVITMIGFYLMSTMGIESKELTAYLYMIVMGLGMGLVMPTLMIAVQNEFPKSKLGAVTSASTFFRSIGGTIGITILNAIMNKTLQTNMSNVTENATNEAAVQILKKVGNETDTLFGLLINPDVLQVPNEIKQSVITSIQTAWSQSFTTVFLTGLIFIGIGVVVALSVGNGKIKRDHELKKNLQKEALGVNNQ</sequence>
<dbReference type="PANTHER" id="PTHR23501:SF197">
    <property type="entry name" value="COMD"/>
    <property type="match status" value="1"/>
</dbReference>
<reference evidence="8 9" key="1">
    <citation type="submission" date="2023-07" db="EMBL/GenBank/DDBJ databases">
        <title>Genomic Encyclopedia of Type Strains, Phase IV (KMG-IV): sequencing the most valuable type-strain genomes for metagenomic binning, comparative biology and taxonomic classification.</title>
        <authorList>
            <person name="Goeker M."/>
        </authorList>
    </citation>
    <scope>NUCLEOTIDE SEQUENCE [LARGE SCALE GENOMIC DNA]</scope>
    <source>
        <strain evidence="8 9">DSM 19092</strain>
    </source>
</reference>
<dbReference type="Proteomes" id="UP001225646">
    <property type="component" value="Unassembled WGS sequence"/>
</dbReference>
<feature type="transmembrane region" description="Helical" evidence="6">
    <location>
        <begin position="260"/>
        <end position="281"/>
    </location>
</feature>
<feature type="transmembrane region" description="Helical" evidence="6">
    <location>
        <begin position="385"/>
        <end position="406"/>
    </location>
</feature>
<evidence type="ECO:0000256" key="5">
    <source>
        <dbReference type="ARBA" id="ARBA00023136"/>
    </source>
</evidence>
<gene>
    <name evidence="8" type="ORF">J2S06_003144</name>
</gene>
<feature type="transmembrane region" description="Helical" evidence="6">
    <location>
        <begin position="124"/>
        <end position="147"/>
    </location>
</feature>
<evidence type="ECO:0000313" key="9">
    <source>
        <dbReference type="Proteomes" id="UP001225646"/>
    </source>
</evidence>
<dbReference type="InterPro" id="IPR011701">
    <property type="entry name" value="MFS"/>
</dbReference>
<protein>
    <submittedName>
        <fullName evidence="8">EmrB/QacA subfamily drug resistance transporter</fullName>
    </submittedName>
</protein>
<evidence type="ECO:0000256" key="1">
    <source>
        <dbReference type="ARBA" id="ARBA00004651"/>
    </source>
</evidence>
<dbReference type="Gene3D" id="1.20.1720.10">
    <property type="entry name" value="Multidrug resistance protein D"/>
    <property type="match status" value="1"/>
</dbReference>
<comment type="subcellular location">
    <subcellularLocation>
        <location evidence="1">Cell membrane</location>
        <topology evidence="1">Multi-pass membrane protein</topology>
    </subcellularLocation>
</comment>
<feature type="transmembrane region" description="Helical" evidence="6">
    <location>
        <begin position="62"/>
        <end position="84"/>
    </location>
</feature>
<feature type="transmembrane region" description="Helical" evidence="6">
    <location>
        <begin position="293"/>
        <end position="316"/>
    </location>
</feature>
<dbReference type="Pfam" id="PF07690">
    <property type="entry name" value="MFS_1"/>
    <property type="match status" value="1"/>
</dbReference>
<feature type="transmembrane region" description="Helical" evidence="6">
    <location>
        <begin position="96"/>
        <end position="118"/>
    </location>
</feature>
<dbReference type="InterPro" id="IPR020846">
    <property type="entry name" value="MFS_dom"/>
</dbReference>
<dbReference type="PANTHER" id="PTHR23501">
    <property type="entry name" value="MAJOR FACILITATOR SUPERFAMILY"/>
    <property type="match status" value="1"/>
</dbReference>
<dbReference type="Gene3D" id="1.20.1250.20">
    <property type="entry name" value="MFS general substrate transporter like domains"/>
    <property type="match status" value="1"/>
</dbReference>
<evidence type="ECO:0000256" key="3">
    <source>
        <dbReference type="ARBA" id="ARBA00022692"/>
    </source>
</evidence>
<dbReference type="InterPro" id="IPR036259">
    <property type="entry name" value="MFS_trans_sf"/>
</dbReference>
<comment type="caution">
    <text evidence="8">The sequence shown here is derived from an EMBL/GenBank/DDBJ whole genome shotgun (WGS) entry which is preliminary data.</text>
</comment>
<dbReference type="PROSITE" id="PS50850">
    <property type="entry name" value="MFS"/>
    <property type="match status" value="1"/>
</dbReference>
<accession>A0ABT9VT00</accession>
<keyword evidence="4 6" id="KW-1133">Transmembrane helix</keyword>
<keyword evidence="5 6" id="KW-0472">Membrane</keyword>
<keyword evidence="9" id="KW-1185">Reference proteome</keyword>
<evidence type="ECO:0000256" key="6">
    <source>
        <dbReference type="SAM" id="Phobius"/>
    </source>
</evidence>
<feature type="transmembrane region" description="Helical" evidence="6">
    <location>
        <begin position="207"/>
        <end position="225"/>
    </location>
</feature>
<evidence type="ECO:0000313" key="8">
    <source>
        <dbReference type="EMBL" id="MDQ0164000.1"/>
    </source>
</evidence>
<dbReference type="EMBL" id="JAUSTR010000037">
    <property type="protein sequence ID" value="MDQ0164000.1"/>
    <property type="molecule type" value="Genomic_DNA"/>
</dbReference>
<dbReference type="RefSeq" id="WP_419152898.1">
    <property type="nucleotide sequence ID" value="NZ_JAUSTR010000037.1"/>
</dbReference>
<keyword evidence="3 6" id="KW-0812">Transmembrane</keyword>
<feature type="transmembrane region" description="Helical" evidence="6">
    <location>
        <begin position="37"/>
        <end position="56"/>
    </location>
</feature>
<evidence type="ECO:0000259" key="7">
    <source>
        <dbReference type="PROSITE" id="PS50850"/>
    </source>
</evidence>
<keyword evidence="2" id="KW-0813">Transport</keyword>
<feature type="transmembrane region" description="Helical" evidence="6">
    <location>
        <begin position="232"/>
        <end position="248"/>
    </location>
</feature>
<evidence type="ECO:0000256" key="2">
    <source>
        <dbReference type="ARBA" id="ARBA00022448"/>
    </source>
</evidence>
<feature type="transmembrane region" description="Helical" evidence="6">
    <location>
        <begin position="167"/>
        <end position="187"/>
    </location>
</feature>
<dbReference type="SUPFAM" id="SSF103473">
    <property type="entry name" value="MFS general substrate transporter"/>
    <property type="match status" value="1"/>
</dbReference>